<evidence type="ECO:0000313" key="1">
    <source>
        <dbReference type="EMBL" id="CAG5079170.1"/>
    </source>
</evidence>
<dbReference type="RefSeq" id="WP_258541100.1">
    <property type="nucleotide sequence ID" value="NZ_OU015584.1"/>
</dbReference>
<organism evidence="1 2">
    <name type="scientific">Parvicella tangerina</name>
    <dbReference type="NCBI Taxonomy" id="2829795"/>
    <lineage>
        <taxon>Bacteria</taxon>
        <taxon>Pseudomonadati</taxon>
        <taxon>Bacteroidota</taxon>
        <taxon>Flavobacteriia</taxon>
        <taxon>Flavobacteriales</taxon>
        <taxon>Parvicellaceae</taxon>
        <taxon>Parvicella</taxon>
    </lineage>
</organism>
<gene>
    <name evidence="1" type="ORF">CRYO30217_00878</name>
</gene>
<dbReference type="EMBL" id="OU015584">
    <property type="protein sequence ID" value="CAG5079170.1"/>
    <property type="molecule type" value="Genomic_DNA"/>
</dbReference>
<name>A0A916JKE3_9FLAO</name>
<reference evidence="1" key="1">
    <citation type="submission" date="2021-04" db="EMBL/GenBank/DDBJ databases">
        <authorList>
            <person name="Rodrigo-Torres L."/>
            <person name="Arahal R. D."/>
            <person name="Lucena T."/>
        </authorList>
    </citation>
    <scope>NUCLEOTIDE SEQUENCE</scope>
    <source>
        <strain evidence="1">AS29M-1</strain>
    </source>
</reference>
<proteinExistence type="predicted"/>
<dbReference type="KEGG" id="ptan:CRYO30217_00878"/>
<accession>A0A916JKE3</accession>
<evidence type="ECO:0000313" key="2">
    <source>
        <dbReference type="Proteomes" id="UP000683507"/>
    </source>
</evidence>
<protein>
    <submittedName>
        <fullName evidence="1">Uncharacterized protein</fullName>
    </submittedName>
</protein>
<keyword evidence="2" id="KW-1185">Reference proteome</keyword>
<dbReference type="AlphaFoldDB" id="A0A916JKE3"/>
<sequence>MARRSTLKDLNEFLSQNPNTIEVDDVKSKEDFINKSPNNLVDVDAATPKKETATLLANASAADIAKHLHQLAKKENKSFADMWLKVIEEGAKVDPLLKNTSLFKTIRTINQTTFNVAMEGISKFIKGQR</sequence>
<dbReference type="Proteomes" id="UP000683507">
    <property type="component" value="Chromosome"/>
</dbReference>